<reference evidence="2" key="1">
    <citation type="submission" date="2023-04" db="EMBL/GenBank/DDBJ databases">
        <authorList>
            <person name="Vijverberg K."/>
            <person name="Xiong W."/>
            <person name="Schranz E."/>
        </authorList>
    </citation>
    <scope>NUCLEOTIDE SEQUENCE</scope>
</reference>
<proteinExistence type="predicted"/>
<keyword evidence="3" id="KW-1185">Reference proteome</keyword>
<accession>A0AA36DY72</accession>
<feature type="region of interest" description="Disordered" evidence="1">
    <location>
        <begin position="116"/>
        <end position="142"/>
    </location>
</feature>
<protein>
    <submittedName>
        <fullName evidence="2">Uncharacterized protein</fullName>
    </submittedName>
</protein>
<dbReference type="Proteomes" id="UP001177003">
    <property type="component" value="Chromosome 3"/>
</dbReference>
<gene>
    <name evidence="2" type="ORF">LSALG_LOCUS15023</name>
</gene>
<dbReference type="EMBL" id="OX465079">
    <property type="protein sequence ID" value="CAI9274977.1"/>
    <property type="molecule type" value="Genomic_DNA"/>
</dbReference>
<evidence type="ECO:0000256" key="1">
    <source>
        <dbReference type="SAM" id="MobiDB-lite"/>
    </source>
</evidence>
<name>A0AA36DY72_LACSI</name>
<evidence type="ECO:0000313" key="2">
    <source>
        <dbReference type="EMBL" id="CAI9274977.1"/>
    </source>
</evidence>
<organism evidence="2 3">
    <name type="scientific">Lactuca saligna</name>
    <name type="common">Willowleaf lettuce</name>
    <dbReference type="NCBI Taxonomy" id="75948"/>
    <lineage>
        <taxon>Eukaryota</taxon>
        <taxon>Viridiplantae</taxon>
        <taxon>Streptophyta</taxon>
        <taxon>Embryophyta</taxon>
        <taxon>Tracheophyta</taxon>
        <taxon>Spermatophyta</taxon>
        <taxon>Magnoliopsida</taxon>
        <taxon>eudicotyledons</taxon>
        <taxon>Gunneridae</taxon>
        <taxon>Pentapetalae</taxon>
        <taxon>asterids</taxon>
        <taxon>campanulids</taxon>
        <taxon>Asterales</taxon>
        <taxon>Asteraceae</taxon>
        <taxon>Cichorioideae</taxon>
        <taxon>Cichorieae</taxon>
        <taxon>Lactucinae</taxon>
        <taxon>Lactuca</taxon>
    </lineage>
</organism>
<dbReference type="AlphaFoldDB" id="A0AA36DY72"/>
<sequence>MAYLEMIKVCSWSDTAKKILKSSPLTVSSSLLPKDLDCCFQFHVYFAKEHLNVLMLNITTLRNISKTQIWHEILKTQRLIQEKEFAEATYTPEAELDVYIDHQNDPILDWAENEVLSDENEEEDDNEEEDHKEEEDDNDEYDNLDDIIAYEHEVDEEVHTFHKTVGDDFLNKLLVFGKLSGDDEHNDGKDDKVVFPVHDENQEWDKMVPILGMKFVNPMQLKLCITNYAVKNGYDLWDYLRLSRKGCLQKSIDNVPDTYVLTS</sequence>
<evidence type="ECO:0000313" key="3">
    <source>
        <dbReference type="Proteomes" id="UP001177003"/>
    </source>
</evidence>